<keyword evidence="3" id="KW-1185">Reference proteome</keyword>
<evidence type="ECO:0000256" key="1">
    <source>
        <dbReference type="SAM" id="MobiDB-lite"/>
    </source>
</evidence>
<feature type="region of interest" description="Disordered" evidence="1">
    <location>
        <begin position="38"/>
        <end position="69"/>
    </location>
</feature>
<comment type="caution">
    <text evidence="2">The sequence shown here is derived from an EMBL/GenBank/DDBJ whole genome shotgun (WGS) entry which is preliminary data.</text>
</comment>
<proteinExistence type="predicted"/>
<evidence type="ECO:0000313" key="3">
    <source>
        <dbReference type="Proteomes" id="UP000634308"/>
    </source>
</evidence>
<dbReference type="RefSeq" id="WP_189065464.1">
    <property type="nucleotide sequence ID" value="NZ_BMQM01000017.1"/>
</dbReference>
<name>A0ABQ2RT78_9DEIO</name>
<reference evidence="3" key="1">
    <citation type="journal article" date="2019" name="Int. J. Syst. Evol. Microbiol.">
        <title>The Global Catalogue of Microorganisms (GCM) 10K type strain sequencing project: providing services to taxonomists for standard genome sequencing and annotation.</title>
        <authorList>
            <consortium name="The Broad Institute Genomics Platform"/>
            <consortium name="The Broad Institute Genome Sequencing Center for Infectious Disease"/>
            <person name="Wu L."/>
            <person name="Ma J."/>
        </authorList>
    </citation>
    <scope>NUCLEOTIDE SEQUENCE [LARGE SCALE GENOMIC DNA]</scope>
    <source>
        <strain evidence="3">JCM 31404</strain>
    </source>
</reference>
<dbReference type="EMBL" id="BMQM01000017">
    <property type="protein sequence ID" value="GGR63040.1"/>
    <property type="molecule type" value="Genomic_DNA"/>
</dbReference>
<accession>A0ABQ2RT78</accession>
<gene>
    <name evidence="2" type="ORF">GCM10008959_26430</name>
</gene>
<protein>
    <submittedName>
        <fullName evidence="2">Uncharacterized protein</fullName>
    </submittedName>
</protein>
<dbReference type="Proteomes" id="UP000634308">
    <property type="component" value="Unassembled WGS sequence"/>
</dbReference>
<evidence type="ECO:0000313" key="2">
    <source>
        <dbReference type="EMBL" id="GGR63040.1"/>
    </source>
</evidence>
<sequence>MTQPSYPMTIHLAVGAPITLGRVEPIASDREYADTVERAVESSEQQVGGDGEREPHWKKFNTWLPTSGRPSERAATLAAFEDALRYATYAEIDGLRYPITRIRVKGTSFYARGYLLAMEMIGPHPEFQVVDGSGNPTGPAPLW</sequence>
<organism evidence="2 3">
    <name type="scientific">Deinococcus seoulensis</name>
    <dbReference type="NCBI Taxonomy" id="1837379"/>
    <lineage>
        <taxon>Bacteria</taxon>
        <taxon>Thermotogati</taxon>
        <taxon>Deinococcota</taxon>
        <taxon>Deinococci</taxon>
        <taxon>Deinococcales</taxon>
        <taxon>Deinococcaceae</taxon>
        <taxon>Deinococcus</taxon>
    </lineage>
</organism>